<dbReference type="Pfam" id="PF07901">
    <property type="entry name" value="DUF1672"/>
    <property type="match status" value="1"/>
</dbReference>
<gene>
    <name evidence="3" type="ORF">G0Y31_13420</name>
</gene>
<feature type="compositionally biased region" description="Basic and acidic residues" evidence="1">
    <location>
        <begin position="54"/>
        <end position="65"/>
    </location>
</feature>
<organism evidence="3">
    <name type="scientific">Staphylococcus aureus</name>
    <dbReference type="NCBI Taxonomy" id="1280"/>
    <lineage>
        <taxon>Bacteria</taxon>
        <taxon>Bacillati</taxon>
        <taxon>Bacillota</taxon>
        <taxon>Bacilli</taxon>
        <taxon>Bacillales</taxon>
        <taxon>Staphylococcaceae</taxon>
        <taxon>Staphylococcus</taxon>
    </lineage>
</organism>
<feature type="compositionally biased region" description="Basic and acidic residues" evidence="1">
    <location>
        <begin position="23"/>
        <end position="37"/>
    </location>
</feature>
<comment type="caution">
    <text evidence="3">The sequence shown here is derived from an EMBL/GenBank/DDBJ whole genome shotgun (WGS) entry which is preliminary data.</text>
</comment>
<dbReference type="RefSeq" id="WP_150532135.1">
    <property type="nucleotide sequence ID" value="NZ_JAVGJJ010000454.1"/>
</dbReference>
<protein>
    <submittedName>
        <fullName evidence="3">DUF1672 family protein</fullName>
    </submittedName>
</protein>
<feature type="non-terminal residue" evidence="3">
    <location>
        <position position="65"/>
    </location>
</feature>
<evidence type="ECO:0000313" key="3">
    <source>
        <dbReference type="EMBL" id="NGG26934.1"/>
    </source>
</evidence>
<dbReference type="AlphaFoldDB" id="A0A6G4N8F4"/>
<evidence type="ECO:0000256" key="1">
    <source>
        <dbReference type="SAM" id="MobiDB-lite"/>
    </source>
</evidence>
<dbReference type="EMBL" id="JAAJBW010000686">
    <property type="protein sequence ID" value="NGG26934.1"/>
    <property type="molecule type" value="Genomic_DNA"/>
</dbReference>
<accession>A0A6G4N8F4</accession>
<name>A0A6G4N8F4_STAAU</name>
<evidence type="ECO:0000256" key="2">
    <source>
        <dbReference type="SAM" id="SignalP"/>
    </source>
</evidence>
<feature type="chain" id="PRO_5038621770" evidence="2">
    <location>
        <begin position="23"/>
        <end position="65"/>
    </location>
</feature>
<dbReference type="PROSITE" id="PS51257">
    <property type="entry name" value="PROKAR_LIPOPROTEIN"/>
    <property type="match status" value="1"/>
</dbReference>
<proteinExistence type="predicted"/>
<feature type="signal peptide" evidence="2">
    <location>
        <begin position="1"/>
        <end position="22"/>
    </location>
</feature>
<reference evidence="3" key="1">
    <citation type="submission" date="2020-02" db="EMBL/GenBank/DDBJ databases">
        <title>Novel Insights Into The Classification of Staphylococcal Beta-Lactamases In Relation To The Cefazolin Inoculum Effect.</title>
        <authorList>
            <person name="Carvajal L.P."/>
            <person name="Rincon S."/>
            <person name="Echeverri A."/>
            <person name="Porras J."/>
            <person name="Rios R."/>
            <person name="Ordonez K."/>
            <person name="Seas C."/>
            <person name="Gomez-Villegas S."/>
            <person name="Diaz L."/>
            <person name="Arias C.A."/>
            <person name="Reyes J."/>
        </authorList>
    </citation>
    <scope>NUCLEOTIDE SEQUENCE</scope>
    <source>
        <strain evidence="3">UG241</strain>
    </source>
</reference>
<dbReference type="InterPro" id="IPR012873">
    <property type="entry name" value="DUF1672"/>
</dbReference>
<keyword evidence="2" id="KW-0732">Signal</keyword>
<feature type="region of interest" description="Disordered" evidence="1">
    <location>
        <begin position="21"/>
        <end position="65"/>
    </location>
</feature>
<sequence>MFKKAKLILIATLLLSGCSAMENESKKDTKTETKSVPEEMEASKYVGQGFQPPAEKDAIEFAKKH</sequence>